<sequence>MKLTGFADEAARDLTSQINATKELGWDYISARGINGKNIHELSQQEFEQAAGELDSAGIKIAEFGSLIGNWAKSIHTDFEITLGEVERAIPRMQRLGTDIVRVMSYAQEPWGNDQFEQERFRRLREITNRFTDAGLTVAHENCMNWGGFSAEHTLRIIEEVPDLKLIFDTGNPVFQKDRSKPQADGSFPWQDAMEFYRATKEHIVHIHIKDCLNPPAEGEEPEYVFPGKGQGYVKEILNDLAKSNYSGFIAIEPHVATVFHVTDGQEPDWQQCYDSYVAYGKALEALIA</sequence>
<dbReference type="Proteomes" id="UP001597297">
    <property type="component" value="Unassembled WGS sequence"/>
</dbReference>
<dbReference type="RefSeq" id="WP_377094050.1">
    <property type="nucleotide sequence ID" value="NZ_JBHSJM010000001.1"/>
</dbReference>
<keyword evidence="3" id="KW-1185">Reference proteome</keyword>
<dbReference type="PANTHER" id="PTHR12110:SF21">
    <property type="entry name" value="XYLOSE ISOMERASE-LIKE TIM BARREL DOMAIN-CONTAINING PROTEIN"/>
    <property type="match status" value="1"/>
</dbReference>
<name>A0ABW5E691_9BACT</name>
<dbReference type="InterPro" id="IPR013022">
    <property type="entry name" value="Xyl_isomerase-like_TIM-brl"/>
</dbReference>
<keyword evidence="2" id="KW-0413">Isomerase</keyword>
<evidence type="ECO:0000259" key="1">
    <source>
        <dbReference type="Pfam" id="PF01261"/>
    </source>
</evidence>
<evidence type="ECO:0000313" key="3">
    <source>
        <dbReference type="Proteomes" id="UP001597297"/>
    </source>
</evidence>
<dbReference type="GO" id="GO:0016853">
    <property type="term" value="F:isomerase activity"/>
    <property type="evidence" value="ECO:0007669"/>
    <property type="project" value="UniProtKB-KW"/>
</dbReference>
<dbReference type="InterPro" id="IPR050312">
    <property type="entry name" value="IolE/XylAMocC-like"/>
</dbReference>
<proteinExistence type="predicted"/>
<reference evidence="3" key="1">
    <citation type="journal article" date="2019" name="Int. J. Syst. Evol. Microbiol.">
        <title>The Global Catalogue of Microorganisms (GCM) 10K type strain sequencing project: providing services to taxonomists for standard genome sequencing and annotation.</title>
        <authorList>
            <consortium name="The Broad Institute Genomics Platform"/>
            <consortium name="The Broad Institute Genome Sequencing Center for Infectious Disease"/>
            <person name="Wu L."/>
            <person name="Ma J."/>
        </authorList>
    </citation>
    <scope>NUCLEOTIDE SEQUENCE [LARGE SCALE GENOMIC DNA]</scope>
    <source>
        <strain evidence="3">JCM 16545</strain>
    </source>
</reference>
<protein>
    <submittedName>
        <fullName evidence="2">Sugar phosphate isomerase/epimerase family protein</fullName>
    </submittedName>
</protein>
<dbReference type="Pfam" id="PF01261">
    <property type="entry name" value="AP_endonuc_2"/>
    <property type="match status" value="1"/>
</dbReference>
<comment type="caution">
    <text evidence="2">The sequence shown here is derived from an EMBL/GenBank/DDBJ whole genome shotgun (WGS) entry which is preliminary data.</text>
</comment>
<organism evidence="2 3">
    <name type="scientific">Rubritalea spongiae</name>
    <dbReference type="NCBI Taxonomy" id="430797"/>
    <lineage>
        <taxon>Bacteria</taxon>
        <taxon>Pseudomonadati</taxon>
        <taxon>Verrucomicrobiota</taxon>
        <taxon>Verrucomicrobiia</taxon>
        <taxon>Verrucomicrobiales</taxon>
        <taxon>Rubritaleaceae</taxon>
        <taxon>Rubritalea</taxon>
    </lineage>
</organism>
<dbReference type="PANTHER" id="PTHR12110">
    <property type="entry name" value="HYDROXYPYRUVATE ISOMERASE"/>
    <property type="match status" value="1"/>
</dbReference>
<dbReference type="SUPFAM" id="SSF51658">
    <property type="entry name" value="Xylose isomerase-like"/>
    <property type="match status" value="1"/>
</dbReference>
<gene>
    <name evidence="2" type="ORF">ACFSQZ_11880</name>
</gene>
<dbReference type="Gene3D" id="3.20.20.150">
    <property type="entry name" value="Divalent-metal-dependent TIM barrel enzymes"/>
    <property type="match status" value="1"/>
</dbReference>
<dbReference type="EMBL" id="JBHUJC010000041">
    <property type="protein sequence ID" value="MFD2277170.1"/>
    <property type="molecule type" value="Genomic_DNA"/>
</dbReference>
<accession>A0ABW5E691</accession>
<dbReference type="InterPro" id="IPR036237">
    <property type="entry name" value="Xyl_isomerase-like_sf"/>
</dbReference>
<evidence type="ECO:0000313" key="2">
    <source>
        <dbReference type="EMBL" id="MFD2277170.1"/>
    </source>
</evidence>
<feature type="domain" description="Xylose isomerase-like TIM barrel" evidence="1">
    <location>
        <begin position="19"/>
        <end position="257"/>
    </location>
</feature>